<dbReference type="Gene3D" id="2.40.50.100">
    <property type="match status" value="1"/>
</dbReference>
<evidence type="ECO:0000313" key="6">
    <source>
        <dbReference type="EMBL" id="SDJ51104.1"/>
    </source>
</evidence>
<feature type="compositionally biased region" description="Gly residues" evidence="4">
    <location>
        <begin position="28"/>
        <end position="40"/>
    </location>
</feature>
<feature type="domain" description="CzcB-like C-terminal circularly permuted SH3-like" evidence="5">
    <location>
        <begin position="458"/>
        <end position="519"/>
    </location>
</feature>
<keyword evidence="2" id="KW-0813">Transport</keyword>
<evidence type="ECO:0000256" key="2">
    <source>
        <dbReference type="ARBA" id="ARBA00022448"/>
    </source>
</evidence>
<dbReference type="Gene3D" id="2.40.30.170">
    <property type="match status" value="1"/>
</dbReference>
<evidence type="ECO:0000256" key="1">
    <source>
        <dbReference type="ARBA" id="ARBA00009477"/>
    </source>
</evidence>
<dbReference type="GO" id="GO:0022857">
    <property type="term" value="F:transmembrane transporter activity"/>
    <property type="evidence" value="ECO:0007669"/>
    <property type="project" value="InterPro"/>
</dbReference>
<dbReference type="GO" id="GO:0015679">
    <property type="term" value="P:plasma membrane copper ion transport"/>
    <property type="evidence" value="ECO:0007669"/>
    <property type="project" value="TreeGrafter"/>
</dbReference>
<reference evidence="7" key="1">
    <citation type="submission" date="2016-10" db="EMBL/GenBank/DDBJ databases">
        <authorList>
            <person name="Varghese N."/>
            <person name="Submissions S."/>
        </authorList>
    </citation>
    <scope>NUCLEOTIDE SEQUENCE [LARGE SCALE GENOMIC DNA]</scope>
    <source>
        <strain evidence="7">CGMCC 1.10658</strain>
    </source>
</reference>
<protein>
    <submittedName>
        <fullName evidence="6">RND family efflux transporter, MFP subunit</fullName>
    </submittedName>
</protein>
<dbReference type="GO" id="GO:0046914">
    <property type="term" value="F:transition metal ion binding"/>
    <property type="evidence" value="ECO:0007669"/>
    <property type="project" value="TreeGrafter"/>
</dbReference>
<dbReference type="SUPFAM" id="SSF111369">
    <property type="entry name" value="HlyD-like secretion proteins"/>
    <property type="match status" value="1"/>
</dbReference>
<keyword evidence="3" id="KW-0175">Coiled coil</keyword>
<feature type="coiled-coil region" evidence="3">
    <location>
        <begin position="272"/>
        <end position="330"/>
    </location>
</feature>
<dbReference type="AlphaFoldDB" id="A0A1G8UC03"/>
<dbReference type="PANTHER" id="PTHR30097">
    <property type="entry name" value="CATION EFFLUX SYSTEM PROTEIN CUSB"/>
    <property type="match status" value="1"/>
</dbReference>
<dbReference type="PANTHER" id="PTHR30097:SF15">
    <property type="entry name" value="CATION EFFLUX SYSTEM PROTEIN CUSB"/>
    <property type="match status" value="1"/>
</dbReference>
<dbReference type="FunFam" id="2.40.420.20:FF:000006">
    <property type="entry name" value="RND family efflux transporter MFP subunit"/>
    <property type="match status" value="1"/>
</dbReference>
<name>A0A1G8UC03_9GAMM</name>
<dbReference type="Gene3D" id="1.10.287.470">
    <property type="entry name" value="Helix hairpin bin"/>
    <property type="match status" value="1"/>
</dbReference>
<dbReference type="Pfam" id="PF25975">
    <property type="entry name" value="CzcB_C"/>
    <property type="match status" value="1"/>
</dbReference>
<dbReference type="RefSeq" id="WP_175452980.1">
    <property type="nucleotide sequence ID" value="NZ_FNFH01000001.1"/>
</dbReference>
<dbReference type="Gene3D" id="2.40.420.20">
    <property type="match status" value="1"/>
</dbReference>
<dbReference type="InterPro" id="IPR006143">
    <property type="entry name" value="RND_pump_MFP"/>
</dbReference>
<dbReference type="GO" id="GO:0060003">
    <property type="term" value="P:copper ion export"/>
    <property type="evidence" value="ECO:0007669"/>
    <property type="project" value="TreeGrafter"/>
</dbReference>
<dbReference type="NCBIfam" id="TIGR01730">
    <property type="entry name" value="RND_mfp"/>
    <property type="match status" value="1"/>
</dbReference>
<comment type="similarity">
    <text evidence="1">Belongs to the membrane fusion protein (MFP) (TC 8.A.1) family.</text>
</comment>
<dbReference type="GO" id="GO:0016020">
    <property type="term" value="C:membrane"/>
    <property type="evidence" value="ECO:0007669"/>
    <property type="project" value="InterPro"/>
</dbReference>
<keyword evidence="7" id="KW-1185">Reference proteome</keyword>
<gene>
    <name evidence="6" type="ORF">SAMN05216212_0054</name>
</gene>
<dbReference type="InterPro" id="IPR058649">
    <property type="entry name" value="CzcB_C"/>
</dbReference>
<accession>A0A1G8UC03</accession>
<dbReference type="EMBL" id="FNFH01000001">
    <property type="protein sequence ID" value="SDJ51104.1"/>
    <property type="molecule type" value="Genomic_DNA"/>
</dbReference>
<dbReference type="InterPro" id="IPR051909">
    <property type="entry name" value="MFP_Cation_Efflux"/>
</dbReference>
<proteinExistence type="inferred from homology"/>
<dbReference type="Proteomes" id="UP000199305">
    <property type="component" value="Unassembled WGS sequence"/>
</dbReference>
<evidence type="ECO:0000256" key="4">
    <source>
        <dbReference type="SAM" id="MobiDB-lite"/>
    </source>
</evidence>
<organism evidence="6 7">
    <name type="scientific">Microbulbifer yueqingensis</name>
    <dbReference type="NCBI Taxonomy" id="658219"/>
    <lineage>
        <taxon>Bacteria</taxon>
        <taxon>Pseudomonadati</taxon>
        <taxon>Pseudomonadota</taxon>
        <taxon>Gammaproteobacteria</taxon>
        <taxon>Cellvibrionales</taxon>
        <taxon>Microbulbiferaceae</taxon>
        <taxon>Microbulbifer</taxon>
    </lineage>
</organism>
<sequence length="534" mass="56369">MSTEHFARALLLAVLAVGLTACGEPAGGGHGHAHGPGGGHGDGHGGEAHGEGGHGHGDAGPALVFTDYTDTTELFVEFPPLVAGETSRFAAHVTRLADSAPLDSGRMDVILKRGERTAARFRVREPARTGIFTPGVKPREAGQFRLLVEVQDGDLQATHDLGMVTVYPSATEAEVTQPEPEGDITYLKEQQWNNPFASAEVRQRPMRPSVPAFATVEAPADAGAEIRAPSDGYFSHAGQARAGDTVEAGAVLGYLVPRLGGETDFGQLLVSLERSRSQLALAQRDVKRLTRLYEQGAVAERRLLEAREKLEVAKAEFAAAEARVEQYQRGGAEAGIALRTPVAGEVVEFNARPGAFVRAGERVFRIASRDRRWLELAVPERFAAEVPAATGAWLENAAGETVVLDEATGARVVQTSSAVDPQTRTASVTIEYPIGLGPAILGARLPAHLFTAVAEPRLAIPRSAVIDDGGRTVVYVQTGGETFARRPVELGIVDGELVEVLGGVTAGERVASRGAYFVKLAATGGEEVGHGHAH</sequence>
<dbReference type="GO" id="GO:0030288">
    <property type="term" value="C:outer membrane-bounded periplasmic space"/>
    <property type="evidence" value="ECO:0007669"/>
    <property type="project" value="TreeGrafter"/>
</dbReference>
<evidence type="ECO:0000259" key="5">
    <source>
        <dbReference type="Pfam" id="PF25975"/>
    </source>
</evidence>
<evidence type="ECO:0000256" key="3">
    <source>
        <dbReference type="SAM" id="Coils"/>
    </source>
</evidence>
<evidence type="ECO:0000313" key="7">
    <source>
        <dbReference type="Proteomes" id="UP000199305"/>
    </source>
</evidence>
<dbReference type="STRING" id="658219.SAMN05216212_0054"/>
<feature type="compositionally biased region" description="Basic and acidic residues" evidence="4">
    <location>
        <begin position="41"/>
        <end position="57"/>
    </location>
</feature>
<feature type="region of interest" description="Disordered" evidence="4">
    <location>
        <begin position="28"/>
        <end position="60"/>
    </location>
</feature>